<dbReference type="EC" id="2.7.12.2" evidence="6"/>
<organism evidence="11 12">
    <name type="scientific">Tritrichomonas musculus</name>
    <dbReference type="NCBI Taxonomy" id="1915356"/>
    <lineage>
        <taxon>Eukaryota</taxon>
        <taxon>Metamonada</taxon>
        <taxon>Parabasalia</taxon>
        <taxon>Tritrichomonadida</taxon>
        <taxon>Tritrichomonadidae</taxon>
        <taxon>Tritrichomonas</taxon>
    </lineage>
</organism>
<evidence type="ECO:0000313" key="12">
    <source>
        <dbReference type="Proteomes" id="UP001470230"/>
    </source>
</evidence>
<keyword evidence="4" id="KW-0067">ATP-binding</keyword>
<evidence type="ECO:0000259" key="10">
    <source>
        <dbReference type="PROSITE" id="PS50011"/>
    </source>
</evidence>
<evidence type="ECO:0000256" key="1">
    <source>
        <dbReference type="ARBA" id="ARBA00022679"/>
    </source>
</evidence>
<protein>
    <recommendedName>
        <fullName evidence="6">mitogen-activated protein kinase kinase</fullName>
        <ecNumber evidence="6">2.7.12.2</ecNumber>
    </recommendedName>
</protein>
<evidence type="ECO:0000256" key="5">
    <source>
        <dbReference type="ARBA" id="ARBA00038035"/>
    </source>
</evidence>
<dbReference type="SUPFAM" id="SSF56112">
    <property type="entry name" value="Protein kinase-like (PK-like)"/>
    <property type="match status" value="1"/>
</dbReference>
<dbReference type="EMBL" id="JAPFFF010000015">
    <property type="protein sequence ID" value="KAK8866334.1"/>
    <property type="molecule type" value="Genomic_DNA"/>
</dbReference>
<reference evidence="11 12" key="1">
    <citation type="submission" date="2024-04" db="EMBL/GenBank/DDBJ databases">
        <title>Tritrichomonas musculus Genome.</title>
        <authorList>
            <person name="Alves-Ferreira E."/>
            <person name="Grigg M."/>
            <person name="Lorenzi H."/>
            <person name="Galac M."/>
        </authorList>
    </citation>
    <scope>NUCLEOTIDE SEQUENCE [LARGE SCALE GENOMIC DNA]</scope>
    <source>
        <strain evidence="11 12">EAF2021</strain>
    </source>
</reference>
<comment type="caution">
    <text evidence="11">The sequence shown here is derived from an EMBL/GenBank/DDBJ whole genome shotgun (WGS) entry which is preliminary data.</text>
</comment>
<keyword evidence="1" id="KW-0808">Transferase</keyword>
<dbReference type="InterPro" id="IPR000719">
    <property type="entry name" value="Prot_kinase_dom"/>
</dbReference>
<dbReference type="PANTHER" id="PTHR48013:SF9">
    <property type="entry name" value="DUAL SPECIFICITY MITOGEN-ACTIVATED PROTEIN KINASE KINASE 5"/>
    <property type="match status" value="1"/>
</dbReference>
<proteinExistence type="inferred from homology"/>
<keyword evidence="2" id="KW-0547">Nucleotide-binding</keyword>
<name>A0ABR2IPC4_9EUKA</name>
<evidence type="ECO:0000256" key="9">
    <source>
        <dbReference type="ARBA" id="ARBA00051693"/>
    </source>
</evidence>
<dbReference type="PROSITE" id="PS50011">
    <property type="entry name" value="PROTEIN_KINASE_DOM"/>
    <property type="match status" value="1"/>
</dbReference>
<keyword evidence="12" id="KW-1185">Reference proteome</keyword>
<evidence type="ECO:0000256" key="4">
    <source>
        <dbReference type="ARBA" id="ARBA00022840"/>
    </source>
</evidence>
<dbReference type="Gene3D" id="1.10.510.10">
    <property type="entry name" value="Transferase(Phosphotransferase) domain 1"/>
    <property type="match status" value="1"/>
</dbReference>
<dbReference type="Proteomes" id="UP001470230">
    <property type="component" value="Unassembled WGS sequence"/>
</dbReference>
<dbReference type="PANTHER" id="PTHR48013">
    <property type="entry name" value="DUAL SPECIFICITY MITOGEN-ACTIVATED PROTEIN KINASE KINASE 5-RELATED"/>
    <property type="match status" value="1"/>
</dbReference>
<dbReference type="InterPro" id="IPR008271">
    <property type="entry name" value="Ser/Thr_kinase_AS"/>
</dbReference>
<comment type="catalytic activity">
    <reaction evidence="8">
        <text>L-threonyl-[protein] + ATP = O-phospho-L-threonyl-[protein] + ADP + H(+)</text>
        <dbReference type="Rhea" id="RHEA:46608"/>
        <dbReference type="Rhea" id="RHEA-COMP:11060"/>
        <dbReference type="Rhea" id="RHEA-COMP:11605"/>
        <dbReference type="ChEBI" id="CHEBI:15378"/>
        <dbReference type="ChEBI" id="CHEBI:30013"/>
        <dbReference type="ChEBI" id="CHEBI:30616"/>
        <dbReference type="ChEBI" id="CHEBI:61977"/>
        <dbReference type="ChEBI" id="CHEBI:456216"/>
        <dbReference type="EC" id="2.7.12.2"/>
    </reaction>
</comment>
<comment type="similarity">
    <text evidence="5">Belongs to the protein kinase superfamily. STE Ser/Thr protein kinase family. MAP kinase kinase subfamily.</text>
</comment>
<feature type="domain" description="Protein kinase" evidence="10">
    <location>
        <begin position="40"/>
        <end position="294"/>
    </location>
</feature>
<comment type="catalytic activity">
    <reaction evidence="7">
        <text>L-seryl-[protein] + ATP = O-phospho-L-seryl-[protein] + ADP + H(+)</text>
        <dbReference type="Rhea" id="RHEA:17989"/>
        <dbReference type="Rhea" id="RHEA-COMP:9863"/>
        <dbReference type="Rhea" id="RHEA-COMP:11604"/>
        <dbReference type="ChEBI" id="CHEBI:15378"/>
        <dbReference type="ChEBI" id="CHEBI:29999"/>
        <dbReference type="ChEBI" id="CHEBI:30616"/>
        <dbReference type="ChEBI" id="CHEBI:83421"/>
        <dbReference type="ChEBI" id="CHEBI:456216"/>
        <dbReference type="EC" id="2.7.12.2"/>
    </reaction>
</comment>
<dbReference type="PROSITE" id="PS00108">
    <property type="entry name" value="PROTEIN_KINASE_ST"/>
    <property type="match status" value="1"/>
</dbReference>
<evidence type="ECO:0000256" key="7">
    <source>
        <dbReference type="ARBA" id="ARBA00049014"/>
    </source>
</evidence>
<dbReference type="SMART" id="SM00220">
    <property type="entry name" value="S_TKc"/>
    <property type="match status" value="1"/>
</dbReference>
<sequence>MKLKEKRKIQLDPVNIKTDHVSHTPPPSLPNSTNLVLDDFDVKEQLGSGSQSIVYRVIYRKTGESYALKKIRWQGSSDLQKTITDIHCLNILRHPNIVRIYTAFYVDERVQILMSYNDGQSLADYLMFTPQMTEPALGRLVWCVLQGLSYLRRNYFLHRDLKPSNILISKKGEVKIADFGMARQLAASIEQAQSYIGTISYMAPERIENQSYSFKSDIWSLGMIVYQCALGKFPYPGDSDNITFWDLKAYVQNDIQVKLPEGYSTECHDFITSCLKIDQSKRAAVEDLVKFPWVIKFSNDAANQPLLEWVIANEKMKNAQIQSLNSMKAS</sequence>
<evidence type="ECO:0000256" key="8">
    <source>
        <dbReference type="ARBA" id="ARBA00049299"/>
    </source>
</evidence>
<dbReference type="Pfam" id="PF00069">
    <property type="entry name" value="Pkinase"/>
    <property type="match status" value="1"/>
</dbReference>
<evidence type="ECO:0000256" key="2">
    <source>
        <dbReference type="ARBA" id="ARBA00022741"/>
    </source>
</evidence>
<keyword evidence="3" id="KW-0418">Kinase</keyword>
<evidence type="ECO:0000256" key="6">
    <source>
        <dbReference type="ARBA" id="ARBA00038999"/>
    </source>
</evidence>
<accession>A0ABR2IPC4</accession>
<evidence type="ECO:0000256" key="3">
    <source>
        <dbReference type="ARBA" id="ARBA00022777"/>
    </source>
</evidence>
<dbReference type="InterPro" id="IPR011009">
    <property type="entry name" value="Kinase-like_dom_sf"/>
</dbReference>
<gene>
    <name evidence="11" type="ORF">M9Y10_009295</name>
</gene>
<comment type="catalytic activity">
    <reaction evidence="9">
        <text>L-tyrosyl-[protein] + ATP = O-phospho-L-tyrosyl-[protein] + ADP + H(+)</text>
        <dbReference type="Rhea" id="RHEA:10596"/>
        <dbReference type="Rhea" id="RHEA-COMP:10136"/>
        <dbReference type="Rhea" id="RHEA-COMP:20101"/>
        <dbReference type="ChEBI" id="CHEBI:15378"/>
        <dbReference type="ChEBI" id="CHEBI:30616"/>
        <dbReference type="ChEBI" id="CHEBI:46858"/>
        <dbReference type="ChEBI" id="CHEBI:61978"/>
        <dbReference type="ChEBI" id="CHEBI:456216"/>
        <dbReference type="EC" id="2.7.12.2"/>
    </reaction>
</comment>
<evidence type="ECO:0000313" key="11">
    <source>
        <dbReference type="EMBL" id="KAK8866334.1"/>
    </source>
</evidence>